<evidence type="ECO:0000313" key="17">
    <source>
        <dbReference type="EMBL" id="ONH26395.1"/>
    </source>
</evidence>
<organism evidence="17 18">
    <name type="scientific">Pseudofrankia asymbiotica</name>
    <dbReference type="NCBI Taxonomy" id="1834516"/>
    <lineage>
        <taxon>Bacteria</taxon>
        <taxon>Bacillati</taxon>
        <taxon>Actinomycetota</taxon>
        <taxon>Actinomycetes</taxon>
        <taxon>Frankiales</taxon>
        <taxon>Frankiaceae</taxon>
        <taxon>Pseudofrankia</taxon>
    </lineage>
</organism>
<accession>A0A1V2I7N7</accession>
<comment type="similarity">
    <text evidence="1">Belongs to the FPG family.</text>
</comment>
<dbReference type="PROSITE" id="PS51068">
    <property type="entry name" value="FPG_CAT"/>
    <property type="match status" value="1"/>
</dbReference>
<dbReference type="STRING" id="1834516.BL253_24720"/>
<dbReference type="InterPro" id="IPR012319">
    <property type="entry name" value="FPG_cat"/>
</dbReference>
<keyword evidence="7" id="KW-0862">Zinc</keyword>
<dbReference type="PANTHER" id="PTHR42697">
    <property type="entry name" value="ENDONUCLEASE 8"/>
    <property type="match status" value="1"/>
</dbReference>
<evidence type="ECO:0000256" key="7">
    <source>
        <dbReference type="ARBA" id="ARBA00022833"/>
    </source>
</evidence>
<keyword evidence="4" id="KW-0227">DNA damage</keyword>
<keyword evidence="3" id="KW-0479">Metal-binding</keyword>
<dbReference type="GO" id="GO:0140078">
    <property type="term" value="F:class I DNA-(apurinic or apyrimidinic site) endonuclease activity"/>
    <property type="evidence" value="ECO:0007669"/>
    <property type="project" value="UniProtKB-EC"/>
</dbReference>
<evidence type="ECO:0000256" key="8">
    <source>
        <dbReference type="ARBA" id="ARBA00023125"/>
    </source>
</evidence>
<evidence type="ECO:0000256" key="9">
    <source>
        <dbReference type="ARBA" id="ARBA00023204"/>
    </source>
</evidence>
<comment type="caution">
    <text evidence="17">The sequence shown here is derived from an EMBL/GenBank/DDBJ whole genome shotgun (WGS) entry which is preliminary data.</text>
</comment>
<dbReference type="PROSITE" id="PS51066">
    <property type="entry name" value="ZF_FPG_2"/>
    <property type="match status" value="1"/>
</dbReference>
<keyword evidence="11" id="KW-0511">Multifunctional enzyme</keyword>
<evidence type="ECO:0000256" key="2">
    <source>
        <dbReference type="ARBA" id="ARBA00012720"/>
    </source>
</evidence>
<dbReference type="InterPro" id="IPR010979">
    <property type="entry name" value="Ribosomal_uS13-like_H2TH"/>
</dbReference>
<name>A0A1V2I7N7_9ACTN</name>
<dbReference type="GO" id="GO:0006284">
    <property type="term" value="P:base-excision repair"/>
    <property type="evidence" value="ECO:0007669"/>
    <property type="project" value="InterPro"/>
</dbReference>
<keyword evidence="8" id="KW-0238">DNA-binding</keyword>
<evidence type="ECO:0000256" key="13">
    <source>
        <dbReference type="PROSITE-ProRule" id="PRU00391"/>
    </source>
</evidence>
<dbReference type="GO" id="GO:0008270">
    <property type="term" value="F:zinc ion binding"/>
    <property type="evidence" value="ECO:0007669"/>
    <property type="project" value="UniProtKB-KW"/>
</dbReference>
<keyword evidence="18" id="KW-1185">Reference proteome</keyword>
<dbReference type="Pfam" id="PF06831">
    <property type="entry name" value="H2TH"/>
    <property type="match status" value="1"/>
</dbReference>
<evidence type="ECO:0000256" key="1">
    <source>
        <dbReference type="ARBA" id="ARBA00009409"/>
    </source>
</evidence>
<evidence type="ECO:0000256" key="3">
    <source>
        <dbReference type="ARBA" id="ARBA00022723"/>
    </source>
</evidence>
<keyword evidence="10" id="KW-0456">Lyase</keyword>
<evidence type="ECO:0000256" key="14">
    <source>
        <dbReference type="SAM" id="MobiDB-lite"/>
    </source>
</evidence>
<protein>
    <recommendedName>
        <fullName evidence="2">DNA-(apurinic or apyrimidinic site) lyase</fullName>
        <ecNumber evidence="2">4.2.99.18</ecNumber>
    </recommendedName>
</protein>
<dbReference type="InterPro" id="IPR044090">
    <property type="entry name" value="Nei2_N"/>
</dbReference>
<dbReference type="PANTHER" id="PTHR42697:SF1">
    <property type="entry name" value="ENDONUCLEASE 8"/>
    <property type="match status" value="1"/>
</dbReference>
<evidence type="ECO:0000256" key="5">
    <source>
        <dbReference type="ARBA" id="ARBA00022771"/>
    </source>
</evidence>
<dbReference type="Pfam" id="PF01149">
    <property type="entry name" value="Fapy_DNA_glyco"/>
    <property type="match status" value="1"/>
</dbReference>
<reference evidence="18" key="1">
    <citation type="submission" date="2016-10" db="EMBL/GenBank/DDBJ databases">
        <title>Frankia sp. NRRL B-16386 Genome sequencing.</title>
        <authorList>
            <person name="Ghodhbane-Gtari F."/>
            <person name="Swanson E."/>
            <person name="Gueddou A."/>
            <person name="Hezbri K."/>
            <person name="Ktari K."/>
            <person name="Nouioui I."/>
            <person name="Morris K."/>
            <person name="Simpson S."/>
            <person name="Abebe-Akele F."/>
            <person name="Thomas K."/>
            <person name="Gtari M."/>
            <person name="Tisa L.S."/>
        </authorList>
    </citation>
    <scope>NUCLEOTIDE SEQUENCE [LARGE SCALE GENOMIC DNA]</scope>
    <source>
        <strain evidence="18">NRRL B-16386</strain>
    </source>
</reference>
<evidence type="ECO:0000259" key="15">
    <source>
        <dbReference type="PROSITE" id="PS51066"/>
    </source>
</evidence>
<evidence type="ECO:0000256" key="12">
    <source>
        <dbReference type="ARBA" id="ARBA00023295"/>
    </source>
</evidence>
<dbReference type="SMART" id="SM00898">
    <property type="entry name" value="Fapy_DNA_glyco"/>
    <property type="match status" value="1"/>
</dbReference>
<dbReference type="CDD" id="cd08971">
    <property type="entry name" value="AcNei2_N"/>
    <property type="match status" value="1"/>
</dbReference>
<evidence type="ECO:0000256" key="6">
    <source>
        <dbReference type="ARBA" id="ARBA00022801"/>
    </source>
</evidence>
<evidence type="ECO:0000256" key="10">
    <source>
        <dbReference type="ARBA" id="ARBA00023239"/>
    </source>
</evidence>
<gene>
    <name evidence="17" type="ORF">BL253_24720</name>
</gene>
<sequence>MPEGDTVYQAARRLHQALAGQVLSVSDFRVPRYATADLTGSTVLEVVPRGKHLLMRCSGGITVHSHLRMDGAWRTFAAGEPWRGGPVWRIRVVLGNARHVAVGYRLPVLDILRTADESAVVGHLGPDVLGPDWDLDRVLAGALARPEREIGTVLLDQSVLTGLGNIYRIEACFVAGVSPWTRVDEVPDLERLVSRARQMIMINADRPRRITTGSTRPGEELWVYGRGRRPCRRCGTAIRVAEQAPSDAPEEARVTYWCPRCQRGPAPMVSPGDVGGTGTRRRASTRPRTGPRRGQP</sequence>
<proteinExistence type="inferred from homology"/>
<dbReference type="SUPFAM" id="SSF81624">
    <property type="entry name" value="N-terminal domain of MutM-like DNA repair proteins"/>
    <property type="match status" value="1"/>
</dbReference>
<dbReference type="Proteomes" id="UP000188929">
    <property type="component" value="Unassembled WGS sequence"/>
</dbReference>
<dbReference type="GO" id="GO:0003684">
    <property type="term" value="F:damaged DNA binding"/>
    <property type="evidence" value="ECO:0007669"/>
    <property type="project" value="InterPro"/>
</dbReference>
<dbReference type="EMBL" id="MOMC01000051">
    <property type="protein sequence ID" value="ONH26395.1"/>
    <property type="molecule type" value="Genomic_DNA"/>
</dbReference>
<evidence type="ECO:0000259" key="16">
    <source>
        <dbReference type="PROSITE" id="PS51068"/>
    </source>
</evidence>
<keyword evidence="5 13" id="KW-0863">Zinc-finger</keyword>
<feature type="region of interest" description="Disordered" evidence="14">
    <location>
        <begin position="264"/>
        <end position="296"/>
    </location>
</feature>
<dbReference type="InterPro" id="IPR015886">
    <property type="entry name" value="H2TH_FPG"/>
</dbReference>
<dbReference type="InterPro" id="IPR035937">
    <property type="entry name" value="FPG_N"/>
</dbReference>
<dbReference type="GO" id="GO:0000703">
    <property type="term" value="F:oxidized pyrimidine nucleobase lesion DNA N-glycosylase activity"/>
    <property type="evidence" value="ECO:0007669"/>
    <property type="project" value="TreeGrafter"/>
</dbReference>
<dbReference type="RefSeq" id="WP_076819657.1">
    <property type="nucleotide sequence ID" value="NZ_MOMC01000051.1"/>
</dbReference>
<dbReference type="EC" id="4.2.99.18" evidence="2"/>
<keyword evidence="12" id="KW-0326">Glycosidase</keyword>
<dbReference type="SUPFAM" id="SSF57716">
    <property type="entry name" value="Glucocorticoid receptor-like (DNA-binding domain)"/>
    <property type="match status" value="1"/>
</dbReference>
<dbReference type="AlphaFoldDB" id="A0A1V2I7N7"/>
<feature type="domain" description="FPG-type" evidence="15">
    <location>
        <begin position="222"/>
        <end position="263"/>
    </location>
</feature>
<dbReference type="SUPFAM" id="SSF46946">
    <property type="entry name" value="S13-like H2TH domain"/>
    <property type="match status" value="1"/>
</dbReference>
<feature type="domain" description="Formamidopyrimidine-DNA glycosylase catalytic" evidence="16">
    <location>
        <begin position="2"/>
        <end position="130"/>
    </location>
</feature>
<keyword evidence="9" id="KW-0234">DNA repair</keyword>
<dbReference type="OrthoDB" id="9800855at2"/>
<feature type="compositionally biased region" description="Basic residues" evidence="14">
    <location>
        <begin position="279"/>
        <end position="296"/>
    </location>
</feature>
<dbReference type="Gene3D" id="1.10.8.50">
    <property type="match status" value="1"/>
</dbReference>
<dbReference type="SMART" id="SM01232">
    <property type="entry name" value="H2TH"/>
    <property type="match status" value="1"/>
</dbReference>
<evidence type="ECO:0000256" key="11">
    <source>
        <dbReference type="ARBA" id="ARBA00023268"/>
    </source>
</evidence>
<evidence type="ECO:0000256" key="4">
    <source>
        <dbReference type="ARBA" id="ARBA00022763"/>
    </source>
</evidence>
<dbReference type="Gene3D" id="3.20.190.10">
    <property type="entry name" value="MutM-like, N-terminal"/>
    <property type="match status" value="1"/>
</dbReference>
<dbReference type="InterPro" id="IPR000214">
    <property type="entry name" value="Znf_DNA_glyclase/AP_lyase"/>
</dbReference>
<evidence type="ECO:0000313" key="18">
    <source>
        <dbReference type="Proteomes" id="UP000188929"/>
    </source>
</evidence>
<keyword evidence="6" id="KW-0378">Hydrolase</keyword>